<evidence type="ECO:0000256" key="5">
    <source>
        <dbReference type="ARBA" id="ARBA00023163"/>
    </source>
</evidence>
<dbReference type="PROSITE" id="PS50110">
    <property type="entry name" value="RESPONSE_REGULATORY"/>
    <property type="match status" value="1"/>
</dbReference>
<dbReference type="InterPro" id="IPR039420">
    <property type="entry name" value="WalR-like"/>
</dbReference>
<evidence type="ECO:0000313" key="9">
    <source>
        <dbReference type="Proteomes" id="UP000198607"/>
    </source>
</evidence>
<accession>A0A1G8EKA0</accession>
<reference evidence="8 9" key="1">
    <citation type="submission" date="2016-10" db="EMBL/GenBank/DDBJ databases">
        <authorList>
            <person name="de Groot N.N."/>
        </authorList>
    </citation>
    <scope>NUCLEOTIDE SEQUENCE [LARGE SCALE GENOMIC DNA]</scope>
    <source>
        <strain evidence="8 9">DSM 5885</strain>
    </source>
</reference>
<dbReference type="AlphaFoldDB" id="A0A1G8EKA0"/>
<dbReference type="SMART" id="SM00448">
    <property type="entry name" value="REC"/>
    <property type="match status" value="1"/>
</dbReference>
<dbReference type="SUPFAM" id="SSF52172">
    <property type="entry name" value="CheY-like"/>
    <property type="match status" value="1"/>
</dbReference>
<keyword evidence="3" id="KW-0805">Transcription regulation</keyword>
<evidence type="ECO:0000259" key="7">
    <source>
        <dbReference type="PROSITE" id="PS50110"/>
    </source>
</evidence>
<evidence type="ECO:0000256" key="1">
    <source>
        <dbReference type="ARBA" id="ARBA00022553"/>
    </source>
</evidence>
<proteinExistence type="predicted"/>
<evidence type="ECO:0000256" key="6">
    <source>
        <dbReference type="PROSITE-ProRule" id="PRU00169"/>
    </source>
</evidence>
<dbReference type="OrthoDB" id="8893311at2"/>
<dbReference type="GO" id="GO:0005829">
    <property type="term" value="C:cytosol"/>
    <property type="evidence" value="ECO:0007669"/>
    <property type="project" value="TreeGrafter"/>
</dbReference>
<keyword evidence="5" id="KW-0804">Transcription</keyword>
<dbReference type="GO" id="GO:0000976">
    <property type="term" value="F:transcription cis-regulatory region binding"/>
    <property type="evidence" value="ECO:0007669"/>
    <property type="project" value="TreeGrafter"/>
</dbReference>
<name>A0A1G8EKA0_9RHOO</name>
<dbReference type="STRING" id="83767.SAMN05660652_02110"/>
<evidence type="ECO:0000256" key="4">
    <source>
        <dbReference type="ARBA" id="ARBA00023125"/>
    </source>
</evidence>
<evidence type="ECO:0000313" key="8">
    <source>
        <dbReference type="EMBL" id="SDH70317.1"/>
    </source>
</evidence>
<dbReference type="EMBL" id="FNCY01000008">
    <property type="protein sequence ID" value="SDH70317.1"/>
    <property type="molecule type" value="Genomic_DNA"/>
</dbReference>
<dbReference type="InterPro" id="IPR036388">
    <property type="entry name" value="WH-like_DNA-bd_sf"/>
</dbReference>
<protein>
    <submittedName>
        <fullName evidence="8">DNA-binding response regulator, OmpR family, contains REC and winged-helix (WHTH) domain</fullName>
    </submittedName>
</protein>
<dbReference type="Pfam" id="PF00486">
    <property type="entry name" value="Trans_reg_C"/>
    <property type="match status" value="1"/>
</dbReference>
<dbReference type="Gene3D" id="1.10.10.10">
    <property type="entry name" value="Winged helix-like DNA-binding domain superfamily/Winged helix DNA-binding domain"/>
    <property type="match status" value="1"/>
</dbReference>
<feature type="modified residue" description="4-aspartylphosphate" evidence="6">
    <location>
        <position position="53"/>
    </location>
</feature>
<dbReference type="SUPFAM" id="SSF46894">
    <property type="entry name" value="C-terminal effector domain of the bipartite response regulators"/>
    <property type="match status" value="1"/>
</dbReference>
<dbReference type="InterPro" id="IPR016032">
    <property type="entry name" value="Sig_transdc_resp-reg_C-effctor"/>
</dbReference>
<keyword evidence="9" id="KW-1185">Reference proteome</keyword>
<dbReference type="Gene3D" id="3.40.50.2300">
    <property type="match status" value="1"/>
</dbReference>
<dbReference type="GO" id="GO:0032993">
    <property type="term" value="C:protein-DNA complex"/>
    <property type="evidence" value="ECO:0007669"/>
    <property type="project" value="TreeGrafter"/>
</dbReference>
<feature type="domain" description="Response regulatory" evidence="7">
    <location>
        <begin position="3"/>
        <end position="120"/>
    </location>
</feature>
<dbReference type="SMART" id="SM00862">
    <property type="entry name" value="Trans_reg_C"/>
    <property type="match status" value="1"/>
</dbReference>
<dbReference type="InterPro" id="IPR001789">
    <property type="entry name" value="Sig_transdc_resp-reg_receiver"/>
</dbReference>
<dbReference type="RefSeq" id="WP_091937377.1">
    <property type="nucleotide sequence ID" value="NZ_FNCY01000008.1"/>
</dbReference>
<evidence type="ECO:0000256" key="3">
    <source>
        <dbReference type="ARBA" id="ARBA00023015"/>
    </source>
</evidence>
<organism evidence="8 9">
    <name type="scientific">Propionivibrio dicarboxylicus</name>
    <dbReference type="NCBI Taxonomy" id="83767"/>
    <lineage>
        <taxon>Bacteria</taxon>
        <taxon>Pseudomonadati</taxon>
        <taxon>Pseudomonadota</taxon>
        <taxon>Betaproteobacteria</taxon>
        <taxon>Rhodocyclales</taxon>
        <taxon>Rhodocyclaceae</taxon>
        <taxon>Propionivibrio</taxon>
    </lineage>
</organism>
<dbReference type="Proteomes" id="UP000198607">
    <property type="component" value="Unassembled WGS sequence"/>
</dbReference>
<dbReference type="GO" id="GO:0000156">
    <property type="term" value="F:phosphorelay response regulator activity"/>
    <property type="evidence" value="ECO:0007669"/>
    <property type="project" value="TreeGrafter"/>
</dbReference>
<dbReference type="PANTHER" id="PTHR48111">
    <property type="entry name" value="REGULATOR OF RPOS"/>
    <property type="match status" value="1"/>
</dbReference>
<dbReference type="PANTHER" id="PTHR48111:SF1">
    <property type="entry name" value="TWO-COMPONENT RESPONSE REGULATOR ORR33"/>
    <property type="match status" value="1"/>
</dbReference>
<keyword evidence="1 6" id="KW-0597">Phosphoprotein</keyword>
<evidence type="ECO:0000256" key="2">
    <source>
        <dbReference type="ARBA" id="ARBA00023012"/>
    </source>
</evidence>
<dbReference type="GO" id="GO:0006355">
    <property type="term" value="P:regulation of DNA-templated transcription"/>
    <property type="evidence" value="ECO:0007669"/>
    <property type="project" value="InterPro"/>
</dbReference>
<keyword evidence="4 8" id="KW-0238">DNA-binding</keyword>
<dbReference type="Pfam" id="PF00072">
    <property type="entry name" value="Response_reg"/>
    <property type="match status" value="1"/>
</dbReference>
<dbReference type="InterPro" id="IPR001867">
    <property type="entry name" value="OmpR/PhoB-type_DNA-bd"/>
</dbReference>
<dbReference type="InterPro" id="IPR011006">
    <property type="entry name" value="CheY-like_superfamily"/>
</dbReference>
<gene>
    <name evidence="8" type="ORF">SAMN05660652_02110</name>
</gene>
<sequence>MTRIAIIEDVREDSDSLKVLIQRSFDAEVLQAFNKADAEVLLKEGKFDLVIMDIELGAGAKNRYAGLGLLSDIRANWPTIVVSGMPEDNLRNLALTLHAYDFIAKPVDEGDLINKIEHALDWSNSDACKDLTTQQGLPDGLTADPQRKNRYLWKGRPVPLTMTQLSILQCLIERPGSVVETRNLVKNLKSGMTGKAIATQLSNVRSRFREVDPDFEQIENEPGRGYRWKIEP</sequence>
<dbReference type="CDD" id="cd00156">
    <property type="entry name" value="REC"/>
    <property type="match status" value="1"/>
</dbReference>
<keyword evidence="2" id="KW-0902">Two-component regulatory system</keyword>